<feature type="compositionally biased region" description="Acidic residues" evidence="1">
    <location>
        <begin position="94"/>
        <end position="103"/>
    </location>
</feature>
<gene>
    <name evidence="3" type="ORF">HXO64_08165</name>
</gene>
<proteinExistence type="predicted"/>
<feature type="transmembrane region" description="Helical" evidence="2">
    <location>
        <begin position="9"/>
        <end position="31"/>
    </location>
</feature>
<evidence type="ECO:0000256" key="1">
    <source>
        <dbReference type="SAM" id="MobiDB-lite"/>
    </source>
</evidence>
<feature type="region of interest" description="Disordered" evidence="1">
    <location>
        <begin position="67"/>
        <end position="151"/>
    </location>
</feature>
<dbReference type="RefSeq" id="WP_303976242.1">
    <property type="nucleotide sequence ID" value="NZ_JABZXR010000048.1"/>
</dbReference>
<organism evidence="3 4">
    <name type="scientific">Rothia mucilaginosa</name>
    <dbReference type="NCBI Taxonomy" id="43675"/>
    <lineage>
        <taxon>Bacteria</taxon>
        <taxon>Bacillati</taxon>
        <taxon>Actinomycetota</taxon>
        <taxon>Actinomycetes</taxon>
        <taxon>Micrococcales</taxon>
        <taxon>Micrococcaceae</taxon>
        <taxon>Rothia</taxon>
    </lineage>
</organism>
<dbReference type="AlphaFoldDB" id="A0A930LGL0"/>
<feature type="transmembrane region" description="Helical" evidence="2">
    <location>
        <begin position="37"/>
        <end position="56"/>
    </location>
</feature>
<dbReference type="Proteomes" id="UP000756427">
    <property type="component" value="Unassembled WGS sequence"/>
</dbReference>
<keyword evidence="2" id="KW-0812">Transmembrane</keyword>
<feature type="compositionally biased region" description="Low complexity" evidence="1">
    <location>
        <begin position="114"/>
        <end position="135"/>
    </location>
</feature>
<feature type="compositionally biased region" description="Low complexity" evidence="1">
    <location>
        <begin position="75"/>
        <end position="90"/>
    </location>
</feature>
<protein>
    <submittedName>
        <fullName evidence="3">Uncharacterized protein</fullName>
    </submittedName>
</protein>
<reference evidence="3" key="1">
    <citation type="submission" date="2020-04" db="EMBL/GenBank/DDBJ databases">
        <title>Deep metagenomics examines the oral microbiome during advanced dental caries in children, revealing novel taxa and co-occurrences with host molecules.</title>
        <authorList>
            <person name="Baker J.L."/>
            <person name="Morton J.T."/>
            <person name="Dinis M."/>
            <person name="Alvarez R."/>
            <person name="Tran N.C."/>
            <person name="Knight R."/>
            <person name="Edlund A."/>
        </authorList>
    </citation>
    <scope>NUCLEOTIDE SEQUENCE</scope>
    <source>
        <strain evidence="3">JCVI_44_bin.2</strain>
    </source>
</reference>
<feature type="compositionally biased region" description="Gly residues" evidence="1">
    <location>
        <begin position="136"/>
        <end position="151"/>
    </location>
</feature>
<sequence>MNQSIMGKALLKGTLMALTNACIIWLILYIANMDKSVLMVVAVVVAAAFGYVTAYFEARAALNAQEAQVRHARGGDVSSSSDGVDTSDSSDSSREEDDEDDFVDPGPDPDAGDFDAGSSSSSSSSDYSSYSSSDYSGGGDSGGGDSGGSSD</sequence>
<accession>A0A930LGL0</accession>
<name>A0A930LGL0_9MICC</name>
<evidence type="ECO:0000313" key="4">
    <source>
        <dbReference type="Proteomes" id="UP000756427"/>
    </source>
</evidence>
<comment type="caution">
    <text evidence="3">The sequence shown here is derived from an EMBL/GenBank/DDBJ whole genome shotgun (WGS) entry which is preliminary data.</text>
</comment>
<evidence type="ECO:0000256" key="2">
    <source>
        <dbReference type="SAM" id="Phobius"/>
    </source>
</evidence>
<keyword evidence="2" id="KW-1133">Transmembrane helix</keyword>
<keyword evidence="2" id="KW-0472">Membrane</keyword>
<dbReference type="EMBL" id="JABZXR010000048">
    <property type="protein sequence ID" value="MBF1664504.1"/>
    <property type="molecule type" value="Genomic_DNA"/>
</dbReference>
<evidence type="ECO:0000313" key="3">
    <source>
        <dbReference type="EMBL" id="MBF1664504.1"/>
    </source>
</evidence>